<dbReference type="Pfam" id="PF08021">
    <property type="entry name" value="FAD_binding_9"/>
    <property type="match status" value="1"/>
</dbReference>
<dbReference type="Pfam" id="PF04954">
    <property type="entry name" value="SIP"/>
    <property type="match status" value="1"/>
</dbReference>
<dbReference type="PROSITE" id="PS51384">
    <property type="entry name" value="FAD_FR"/>
    <property type="match status" value="1"/>
</dbReference>
<gene>
    <name evidence="3" type="ORF">E0H92_09980</name>
</gene>
<dbReference type="AlphaFoldDB" id="A0A4R0J616"/>
<dbReference type="InterPro" id="IPR039374">
    <property type="entry name" value="SIP_fam"/>
</dbReference>
<feature type="compositionally biased region" description="Basic and acidic residues" evidence="1">
    <location>
        <begin position="1"/>
        <end position="22"/>
    </location>
</feature>
<comment type="caution">
    <text evidence="3">The sequence shown here is derived from an EMBL/GenBank/DDBJ whole genome shotgun (WGS) entry which is preliminary data.</text>
</comment>
<feature type="region of interest" description="Disordered" evidence="1">
    <location>
        <begin position="1"/>
        <end position="23"/>
    </location>
</feature>
<organism evidence="3 4">
    <name type="scientific">Kribbella speibonae</name>
    <dbReference type="NCBI Taxonomy" id="1572660"/>
    <lineage>
        <taxon>Bacteria</taxon>
        <taxon>Bacillati</taxon>
        <taxon>Actinomycetota</taxon>
        <taxon>Actinomycetes</taxon>
        <taxon>Propionibacteriales</taxon>
        <taxon>Kribbellaceae</taxon>
        <taxon>Kribbella</taxon>
    </lineage>
</organism>
<dbReference type="Proteomes" id="UP000294225">
    <property type="component" value="Unassembled WGS sequence"/>
</dbReference>
<name>A0A4R0J616_9ACTN</name>
<dbReference type="CDD" id="cd06193">
    <property type="entry name" value="siderophore_interacting"/>
    <property type="match status" value="1"/>
</dbReference>
<dbReference type="InterPro" id="IPR017927">
    <property type="entry name" value="FAD-bd_FR_type"/>
</dbReference>
<dbReference type="InterPro" id="IPR017938">
    <property type="entry name" value="Riboflavin_synthase-like_b-brl"/>
</dbReference>
<feature type="domain" description="FAD-binding FR-type" evidence="2">
    <location>
        <begin position="33"/>
        <end position="153"/>
    </location>
</feature>
<accession>A0A4R0J616</accession>
<reference evidence="3 4" key="1">
    <citation type="submission" date="2019-02" db="EMBL/GenBank/DDBJ databases">
        <title>Kribbella capetownensis sp. nov. and Kribbella speibonae sp. nov., isolated from soil.</title>
        <authorList>
            <person name="Curtis S.M."/>
            <person name="Norton I."/>
            <person name="Everest G.J."/>
            <person name="Meyers P.R."/>
        </authorList>
    </citation>
    <scope>NUCLEOTIDE SEQUENCE [LARGE SCALE GENOMIC DNA]</scope>
    <source>
        <strain evidence="3 4">YM55</strain>
    </source>
</reference>
<dbReference type="InterPro" id="IPR013113">
    <property type="entry name" value="SIP_FAD-bd"/>
</dbReference>
<dbReference type="InterPro" id="IPR039261">
    <property type="entry name" value="FNR_nucleotide-bd"/>
</dbReference>
<dbReference type="PANTHER" id="PTHR30157">
    <property type="entry name" value="FERRIC REDUCTASE, NADPH-DEPENDENT"/>
    <property type="match status" value="1"/>
</dbReference>
<dbReference type="SUPFAM" id="SSF63380">
    <property type="entry name" value="Riboflavin synthase domain-like"/>
    <property type="match status" value="1"/>
</dbReference>
<dbReference type="PANTHER" id="PTHR30157:SF0">
    <property type="entry name" value="NADPH-DEPENDENT FERRIC-CHELATE REDUCTASE"/>
    <property type="match status" value="1"/>
</dbReference>
<evidence type="ECO:0000313" key="3">
    <source>
        <dbReference type="EMBL" id="TCC41941.1"/>
    </source>
</evidence>
<dbReference type="GO" id="GO:0016491">
    <property type="term" value="F:oxidoreductase activity"/>
    <property type="evidence" value="ECO:0007669"/>
    <property type="project" value="InterPro"/>
</dbReference>
<dbReference type="Gene3D" id="3.40.50.80">
    <property type="entry name" value="Nucleotide-binding domain of ferredoxin-NADP reductase (FNR) module"/>
    <property type="match status" value="1"/>
</dbReference>
<dbReference type="InterPro" id="IPR007037">
    <property type="entry name" value="SIP_rossman_dom"/>
</dbReference>
<evidence type="ECO:0000313" key="4">
    <source>
        <dbReference type="Proteomes" id="UP000294225"/>
    </source>
</evidence>
<evidence type="ECO:0000259" key="2">
    <source>
        <dbReference type="PROSITE" id="PS51384"/>
    </source>
</evidence>
<protein>
    <submittedName>
        <fullName evidence="3">Siderophore-interacting protein</fullName>
    </submittedName>
</protein>
<evidence type="ECO:0000256" key="1">
    <source>
        <dbReference type="SAM" id="MobiDB-lite"/>
    </source>
</evidence>
<dbReference type="EMBL" id="SJKC01000001">
    <property type="protein sequence ID" value="TCC41941.1"/>
    <property type="molecule type" value="Genomic_DNA"/>
</dbReference>
<sequence>MSRDDLQNRDNPRERVEAHHQAGEGVTRIPYPIGIRTAVVARTTYLTAHMVRVTLTGEGLAGFHSYHCDDHVKIVFPDPDGTLRLPVPNDRQLLDWPRPFPPTRSYTVRRYDGTHLDLDFVVHNSGLASPWAEALRPGDKVAIAGPPGGRAFPYTHPHYVFAVDPTGLPAAARWLDEAPSHLSADVVVEIDHPDESAYPLATRANTKVHWIPRGALATHVLSLAVPPRTFLFAAGEADALRPLRPWPKADTVIRGYWKRGEADHEDH</sequence>
<proteinExistence type="predicted"/>
<dbReference type="Gene3D" id="2.40.30.10">
    <property type="entry name" value="Translation factors"/>
    <property type="match status" value="1"/>
</dbReference>
<dbReference type="RefSeq" id="WP_131496037.1">
    <property type="nucleotide sequence ID" value="NZ_SJKC01000001.1"/>
</dbReference>